<gene>
    <name evidence="1" type="ORF">TrRE_jg12300</name>
</gene>
<dbReference type="EMBL" id="BRXZ01003313">
    <property type="protein sequence ID" value="GMH52312.1"/>
    <property type="molecule type" value="Genomic_DNA"/>
</dbReference>
<dbReference type="OrthoDB" id="439917at2759"/>
<name>A0A9W6ZJ89_9STRA</name>
<dbReference type="Proteomes" id="UP001165082">
    <property type="component" value="Unassembled WGS sequence"/>
</dbReference>
<protein>
    <submittedName>
        <fullName evidence="1">Uncharacterized protein</fullName>
    </submittedName>
</protein>
<organism evidence="1 2">
    <name type="scientific">Triparma retinervis</name>
    <dbReference type="NCBI Taxonomy" id="2557542"/>
    <lineage>
        <taxon>Eukaryota</taxon>
        <taxon>Sar</taxon>
        <taxon>Stramenopiles</taxon>
        <taxon>Ochrophyta</taxon>
        <taxon>Bolidophyceae</taxon>
        <taxon>Parmales</taxon>
        <taxon>Triparmaceae</taxon>
        <taxon>Triparma</taxon>
    </lineage>
</organism>
<evidence type="ECO:0000313" key="2">
    <source>
        <dbReference type="Proteomes" id="UP001165082"/>
    </source>
</evidence>
<sequence>MMKAKEVVTNITGNIDVSPITTKVKDKVKRAGRAFGETMKKSLEANPKDPQAAYSAAIKATTEALGDLPTSSSSSVMEREKKDVKEMAKETVKETVAKNLEGLKMKIKNQVRNLVHGWVVDNVKPKLKEGIERAMPEVRWLPMDKLEAVLIEKTVQKVTSVTDVVVEMMFERIEEGVERGVEEVREAAGV</sequence>
<keyword evidence="2" id="KW-1185">Reference proteome</keyword>
<proteinExistence type="predicted"/>
<accession>A0A9W6ZJ89</accession>
<dbReference type="AlphaFoldDB" id="A0A9W6ZJ89"/>
<reference evidence="1" key="1">
    <citation type="submission" date="2022-07" db="EMBL/GenBank/DDBJ databases">
        <title>Genome analysis of Parmales, a sister group of diatoms, reveals the evolutionary specialization of diatoms from phago-mixotrophs to photoautotrophs.</title>
        <authorList>
            <person name="Ban H."/>
            <person name="Sato S."/>
            <person name="Yoshikawa S."/>
            <person name="Kazumasa Y."/>
            <person name="Nakamura Y."/>
            <person name="Ichinomiya M."/>
            <person name="Saitoh K."/>
            <person name="Sato N."/>
            <person name="Blanc-Mathieu R."/>
            <person name="Endo H."/>
            <person name="Kuwata A."/>
            <person name="Ogata H."/>
        </authorList>
    </citation>
    <scope>NUCLEOTIDE SEQUENCE</scope>
</reference>
<comment type="caution">
    <text evidence="1">The sequence shown here is derived from an EMBL/GenBank/DDBJ whole genome shotgun (WGS) entry which is preliminary data.</text>
</comment>
<evidence type="ECO:0000313" key="1">
    <source>
        <dbReference type="EMBL" id="GMH52312.1"/>
    </source>
</evidence>